<dbReference type="RefSeq" id="WP_252855538.1">
    <property type="nucleotide sequence ID" value="NZ_JAMXLR010000092.1"/>
</dbReference>
<comment type="caution">
    <text evidence="4">The sequence shown here is derived from an EMBL/GenBank/DDBJ whole genome shotgun (WGS) entry which is preliminary data.</text>
</comment>
<dbReference type="Proteomes" id="UP001155241">
    <property type="component" value="Unassembled WGS sequence"/>
</dbReference>
<evidence type="ECO:0000259" key="3">
    <source>
        <dbReference type="Pfam" id="PF13439"/>
    </source>
</evidence>
<dbReference type="EMBL" id="JAMXLR010000092">
    <property type="protein sequence ID" value="MCO6047428.1"/>
    <property type="molecule type" value="Genomic_DNA"/>
</dbReference>
<evidence type="ECO:0000313" key="4">
    <source>
        <dbReference type="EMBL" id="MCO6047428.1"/>
    </source>
</evidence>
<dbReference type="PANTHER" id="PTHR46401:SF2">
    <property type="entry name" value="GLYCOSYLTRANSFERASE WBBK-RELATED"/>
    <property type="match status" value="1"/>
</dbReference>
<accession>A0A9X2JK05</accession>
<feature type="domain" description="Glycosyl transferase family 1" evidence="2">
    <location>
        <begin position="224"/>
        <end position="388"/>
    </location>
</feature>
<keyword evidence="5" id="KW-1185">Reference proteome</keyword>
<dbReference type="Gene3D" id="3.40.50.2000">
    <property type="entry name" value="Glycogen Phosphorylase B"/>
    <property type="match status" value="2"/>
</dbReference>
<keyword evidence="1" id="KW-0808">Transferase</keyword>
<dbReference type="CDD" id="cd03794">
    <property type="entry name" value="GT4_WbuB-like"/>
    <property type="match status" value="1"/>
</dbReference>
<reference evidence="4" key="1">
    <citation type="submission" date="2022-06" db="EMBL/GenBank/DDBJ databases">
        <title>Aeoliella straminimaris, a novel planctomycete from sediments.</title>
        <authorList>
            <person name="Vitorino I.R."/>
            <person name="Lage O.M."/>
        </authorList>
    </citation>
    <scope>NUCLEOTIDE SEQUENCE</scope>
    <source>
        <strain evidence="4">ICT_H6.2</strain>
    </source>
</reference>
<dbReference type="PANTHER" id="PTHR46401">
    <property type="entry name" value="GLYCOSYLTRANSFERASE WBBK-RELATED"/>
    <property type="match status" value="1"/>
</dbReference>
<evidence type="ECO:0000256" key="1">
    <source>
        <dbReference type="ARBA" id="ARBA00022679"/>
    </source>
</evidence>
<sequence length="423" mass="47346">MNVWLLHVGEELPVDETPRLFRYGHLANALADRGHQVLRWAPTFQHFRKRQRWNHDHRVDVNDRYAIEFIHSPGYIRNASLARWKSYSILGRRLAERLQHESPPDLIVTGIPSLEWCTVAVDYAERHNVPVVLDVRDLWPDIYLHLLPRSLQPLGELALTPLRRQLRSACQRATAIYGVSQSYLDWGLKHAGRAQTSNDRVVPLGYHRRQLEPSEHDAQLADLAAHGIRGDKLLCVFAGLIERMYDVETIVRAARLLEQRSPGKFQFVICGAGSKLPAVRRAAADLDSVKLLGWVTQPTILALLEMASVGLATYTAGAPQSLPNKPFEYMSAGLPIVTSLPGELPSLLGEHRCGVHYDAGDAESLATAIGFVVDDPKYHAEMGERSRQLFLERFNSPVVYTDFCDSLERVAGVPTQPQLGAAA</sequence>
<dbReference type="GO" id="GO:0009103">
    <property type="term" value="P:lipopolysaccharide biosynthetic process"/>
    <property type="evidence" value="ECO:0007669"/>
    <property type="project" value="TreeGrafter"/>
</dbReference>
<dbReference type="AlphaFoldDB" id="A0A9X2JK05"/>
<feature type="domain" description="Glycosyltransferase subfamily 4-like N-terminal" evidence="3">
    <location>
        <begin position="25"/>
        <end position="203"/>
    </location>
</feature>
<dbReference type="GO" id="GO:0016757">
    <property type="term" value="F:glycosyltransferase activity"/>
    <property type="evidence" value="ECO:0007669"/>
    <property type="project" value="InterPro"/>
</dbReference>
<dbReference type="InterPro" id="IPR001296">
    <property type="entry name" value="Glyco_trans_1"/>
</dbReference>
<dbReference type="Pfam" id="PF13439">
    <property type="entry name" value="Glyco_transf_4"/>
    <property type="match status" value="1"/>
</dbReference>
<evidence type="ECO:0000259" key="2">
    <source>
        <dbReference type="Pfam" id="PF00534"/>
    </source>
</evidence>
<dbReference type="SUPFAM" id="SSF53756">
    <property type="entry name" value="UDP-Glycosyltransferase/glycogen phosphorylase"/>
    <property type="match status" value="1"/>
</dbReference>
<organism evidence="4 5">
    <name type="scientific">Aeoliella straminimaris</name>
    <dbReference type="NCBI Taxonomy" id="2954799"/>
    <lineage>
        <taxon>Bacteria</taxon>
        <taxon>Pseudomonadati</taxon>
        <taxon>Planctomycetota</taxon>
        <taxon>Planctomycetia</taxon>
        <taxon>Pirellulales</taxon>
        <taxon>Lacipirellulaceae</taxon>
        <taxon>Aeoliella</taxon>
    </lineage>
</organism>
<proteinExistence type="predicted"/>
<dbReference type="Pfam" id="PF00534">
    <property type="entry name" value="Glycos_transf_1"/>
    <property type="match status" value="1"/>
</dbReference>
<protein>
    <submittedName>
        <fullName evidence="4">Glycosyltransferase family 4 protein</fullName>
    </submittedName>
</protein>
<evidence type="ECO:0000313" key="5">
    <source>
        <dbReference type="Proteomes" id="UP001155241"/>
    </source>
</evidence>
<dbReference type="InterPro" id="IPR028098">
    <property type="entry name" value="Glyco_trans_4-like_N"/>
</dbReference>
<gene>
    <name evidence="4" type="ORF">NG895_26290</name>
</gene>
<name>A0A9X2JK05_9BACT</name>